<feature type="transmembrane region" description="Helical" evidence="6">
    <location>
        <begin position="95"/>
        <end position="118"/>
    </location>
</feature>
<feature type="transmembrane region" description="Helical" evidence="6">
    <location>
        <begin position="316"/>
        <end position="333"/>
    </location>
</feature>
<evidence type="ECO:0000313" key="7">
    <source>
        <dbReference type="EMBL" id="MBC9252317.1"/>
    </source>
</evidence>
<feature type="transmembrane region" description="Helical" evidence="6">
    <location>
        <begin position="54"/>
        <end position="74"/>
    </location>
</feature>
<feature type="transmembrane region" description="Helical" evidence="6">
    <location>
        <begin position="205"/>
        <end position="223"/>
    </location>
</feature>
<dbReference type="Proteomes" id="UP000744555">
    <property type="component" value="Unassembled WGS sequence"/>
</dbReference>
<evidence type="ECO:0000256" key="4">
    <source>
        <dbReference type="ARBA" id="ARBA00022989"/>
    </source>
</evidence>
<keyword evidence="5 6" id="KW-0472">Membrane</keyword>
<name>A0ABR7S6I3_AQUAC</name>
<comment type="subcellular location">
    <subcellularLocation>
        <location evidence="1">Membrane</location>
        <topology evidence="1">Multi-pass membrane protein</topology>
    </subcellularLocation>
</comment>
<dbReference type="EMBL" id="LZEU01000001">
    <property type="protein sequence ID" value="MBC9252317.1"/>
    <property type="molecule type" value="Genomic_DNA"/>
</dbReference>
<evidence type="ECO:0000256" key="2">
    <source>
        <dbReference type="ARBA" id="ARBA00008974"/>
    </source>
</evidence>
<comment type="caution">
    <text evidence="7">The sequence shown here is derived from an EMBL/GenBank/DDBJ whole genome shotgun (WGS) entry which is preliminary data.</text>
</comment>
<dbReference type="InterPro" id="IPR030191">
    <property type="entry name" value="CodB"/>
</dbReference>
<keyword evidence="3 6" id="KW-0812">Transmembrane</keyword>
<evidence type="ECO:0000256" key="1">
    <source>
        <dbReference type="ARBA" id="ARBA00004141"/>
    </source>
</evidence>
<dbReference type="PANTHER" id="PTHR30569:SF0">
    <property type="entry name" value="CYTOSINE PERMEASE"/>
    <property type="match status" value="1"/>
</dbReference>
<feature type="transmembrane region" description="Helical" evidence="6">
    <location>
        <begin position="27"/>
        <end position="48"/>
    </location>
</feature>
<dbReference type="Pfam" id="PF02133">
    <property type="entry name" value="Transp_cyt_pur"/>
    <property type="match status" value="1"/>
</dbReference>
<evidence type="ECO:0000313" key="8">
    <source>
        <dbReference type="Proteomes" id="UP000744555"/>
    </source>
</evidence>
<feature type="transmembrane region" description="Helical" evidence="6">
    <location>
        <begin position="373"/>
        <end position="393"/>
    </location>
</feature>
<feature type="transmembrane region" description="Helical" evidence="6">
    <location>
        <begin position="399"/>
        <end position="416"/>
    </location>
</feature>
<dbReference type="Gene3D" id="1.10.4160.10">
    <property type="entry name" value="Hydantoin permease"/>
    <property type="match status" value="1"/>
</dbReference>
<dbReference type="InterPro" id="IPR001248">
    <property type="entry name" value="Pur-cyt_permease"/>
</dbReference>
<proteinExistence type="inferred from homology"/>
<gene>
    <name evidence="7" type="ORF">A9179_18760</name>
</gene>
<protein>
    <submittedName>
        <fullName evidence="7">Nitrate reductase</fullName>
    </submittedName>
</protein>
<comment type="similarity">
    <text evidence="2">Belongs to the purine-cytosine permease (2.A.39) family.</text>
</comment>
<organism evidence="7 8">
    <name type="scientific">Aquipseudomonas alcaligenes</name>
    <name type="common">Pseudomonas alcaligenes</name>
    <dbReference type="NCBI Taxonomy" id="43263"/>
    <lineage>
        <taxon>Bacteria</taxon>
        <taxon>Pseudomonadati</taxon>
        <taxon>Pseudomonadota</taxon>
        <taxon>Gammaproteobacteria</taxon>
        <taxon>Pseudomonadales</taxon>
        <taxon>Pseudomonadaceae</taxon>
        <taxon>Aquipseudomonas</taxon>
    </lineage>
</organism>
<evidence type="ECO:0000256" key="3">
    <source>
        <dbReference type="ARBA" id="ARBA00022692"/>
    </source>
</evidence>
<dbReference type="NCBIfam" id="TIGR02358">
    <property type="entry name" value="thia_cytX"/>
    <property type="match status" value="1"/>
</dbReference>
<feature type="transmembrane region" description="Helical" evidence="6">
    <location>
        <begin position="168"/>
        <end position="185"/>
    </location>
</feature>
<feature type="transmembrane region" description="Helical" evidence="6">
    <location>
        <begin position="269"/>
        <end position="288"/>
    </location>
</feature>
<keyword evidence="4 6" id="KW-1133">Transmembrane helix</keyword>
<feature type="transmembrane region" description="Helical" evidence="6">
    <location>
        <begin position="138"/>
        <end position="161"/>
    </location>
</feature>
<evidence type="ECO:0000256" key="6">
    <source>
        <dbReference type="SAM" id="Phobius"/>
    </source>
</evidence>
<accession>A0ABR7S6I3</accession>
<reference evidence="7 8" key="1">
    <citation type="submission" date="2016-06" db="EMBL/GenBank/DDBJ databases">
        <authorList>
            <person name="Ramos C."/>
            <person name="Pintado A."/>
            <person name="Crespo-Gomez J.I."/>
        </authorList>
    </citation>
    <scope>NUCLEOTIDE SEQUENCE [LARGE SCALE GENOMIC DNA]</scope>
    <source>
        <strain evidence="7 8">AVO110</strain>
    </source>
</reference>
<evidence type="ECO:0000256" key="5">
    <source>
        <dbReference type="ARBA" id="ARBA00023136"/>
    </source>
</evidence>
<dbReference type="InterPro" id="IPR012732">
    <property type="entry name" value="Thia_CytX"/>
</dbReference>
<sequence length="429" mass="44764">MNTPRYSPHMAVPLTERVFGARDLGSLWFSLGIGLMVLQLGGLLAPGLGLAGGIGAILLGTAVGVLLLGAVAVIGSDTGLSSMAALKLSLGSQGAVLPALLNLLQLVGWGAFEVIVMRDAASLLAGKVFSEGSVLTSPVLWTLFFGALATLLAVTGPLTFVRRVLRKWGIWLLLGACAWLTWNLFDKADLGALWARAGDGSLPFALGFDIAIAMPLSWLPLIADYSRFGKAAGRVFAGTALGFFCGNVWLMSLGVAYTLAFAPSGEMNALLLALAGAGLGIPLLLILLDESENAFADIHSAAVSSGTLVTLKVEHLALAIGALCTLIALFAPLAEYQNFLLLIGSVFAPLFGVVLVDHFILRRRHAELAPRVGLRWDTLLAWGCGVVVYHALAKFAPEIGATLPALALAAVLQLLLGKLAGRQRDIAAV</sequence>
<dbReference type="PANTHER" id="PTHR30569">
    <property type="entry name" value="CYTOSINE TRANSPORTER CODB"/>
    <property type="match status" value="1"/>
</dbReference>
<feature type="transmembrane region" description="Helical" evidence="6">
    <location>
        <begin position="235"/>
        <end position="257"/>
    </location>
</feature>
<feature type="transmembrane region" description="Helical" evidence="6">
    <location>
        <begin position="339"/>
        <end position="361"/>
    </location>
</feature>
<keyword evidence="8" id="KW-1185">Reference proteome</keyword>